<dbReference type="EMBL" id="JAIWYP010000005">
    <property type="protein sequence ID" value="KAH3828604.1"/>
    <property type="molecule type" value="Genomic_DNA"/>
</dbReference>
<gene>
    <name evidence="2" type="ORF">DPMN_130586</name>
</gene>
<name>A0A9D4JZA3_DREPO</name>
<proteinExistence type="predicted"/>
<feature type="coiled-coil region" evidence="1">
    <location>
        <begin position="248"/>
        <end position="275"/>
    </location>
</feature>
<keyword evidence="3" id="KW-1185">Reference proteome</keyword>
<dbReference type="PANTHER" id="PTHR32046:SF14">
    <property type="match status" value="1"/>
</dbReference>
<evidence type="ECO:0000313" key="2">
    <source>
        <dbReference type="EMBL" id="KAH3828604.1"/>
    </source>
</evidence>
<dbReference type="AlphaFoldDB" id="A0A9D4JZA3"/>
<dbReference type="Proteomes" id="UP000828390">
    <property type="component" value="Unassembled WGS sequence"/>
</dbReference>
<accession>A0A9D4JZA3</accession>
<reference evidence="2" key="2">
    <citation type="submission" date="2020-11" db="EMBL/GenBank/DDBJ databases">
        <authorList>
            <person name="McCartney M.A."/>
            <person name="Auch B."/>
            <person name="Kono T."/>
            <person name="Mallez S."/>
            <person name="Becker A."/>
            <person name="Gohl D.M."/>
            <person name="Silverstein K.A.T."/>
            <person name="Koren S."/>
            <person name="Bechman K.B."/>
            <person name="Herman A."/>
            <person name="Abrahante J.E."/>
            <person name="Garbe J."/>
        </authorList>
    </citation>
    <scope>NUCLEOTIDE SEQUENCE</scope>
    <source>
        <strain evidence="2">Duluth1</strain>
        <tissue evidence="2">Whole animal</tissue>
    </source>
</reference>
<keyword evidence="1" id="KW-0175">Coiled coil</keyword>
<protein>
    <submittedName>
        <fullName evidence="2">Uncharacterized protein</fullName>
    </submittedName>
</protein>
<reference evidence="2" key="1">
    <citation type="journal article" date="2019" name="bioRxiv">
        <title>The Genome of the Zebra Mussel, Dreissena polymorpha: A Resource for Invasive Species Research.</title>
        <authorList>
            <person name="McCartney M.A."/>
            <person name="Auch B."/>
            <person name="Kono T."/>
            <person name="Mallez S."/>
            <person name="Zhang Y."/>
            <person name="Obille A."/>
            <person name="Becker A."/>
            <person name="Abrahante J.E."/>
            <person name="Garbe J."/>
            <person name="Badalamenti J.P."/>
            <person name="Herman A."/>
            <person name="Mangelson H."/>
            <person name="Liachko I."/>
            <person name="Sullivan S."/>
            <person name="Sone E.D."/>
            <person name="Koren S."/>
            <person name="Silverstein K.A.T."/>
            <person name="Beckman K.B."/>
            <person name="Gohl D.M."/>
        </authorList>
    </citation>
    <scope>NUCLEOTIDE SEQUENCE</scope>
    <source>
        <strain evidence="2">Duluth1</strain>
        <tissue evidence="2">Whole animal</tissue>
    </source>
</reference>
<sequence length="366" mass="42319">MQNYIFQSIMSLFGKDIEKNICSLITFADGIDPPVFAALDESKLPFGERFTFNNSGLYAKNTDIDQFSLSPMFFDMGIASFKNFFKHLNTLQRRSLQLTSDVLNERSILEATISNLQPKLDAGLIQVNRLKSEIQMFQDNKNTIENNKKFTYTVTSTKQVKLDLPKGIHVTNCLHCNFTCHEKCVFANDDEKKNCSAMDTNGNCKICPDKCFWEKHANTRYIFKYDVIEETKTFEEMKAKYEKATGHIMTQEQVLDTMRKELEALVETVEEMMEVIMHCNKRLSEIALRPNPLTMTDHIDVMIENEKYRKANGWLARIESLNKLKERAKVLEVAQQFSSEAKTVVGKRKKSNNFLKDLIDRLSNLF</sequence>
<evidence type="ECO:0000313" key="3">
    <source>
        <dbReference type="Proteomes" id="UP000828390"/>
    </source>
</evidence>
<comment type="caution">
    <text evidence="2">The sequence shown here is derived from an EMBL/GenBank/DDBJ whole genome shotgun (WGS) entry which is preliminary data.</text>
</comment>
<organism evidence="2 3">
    <name type="scientific">Dreissena polymorpha</name>
    <name type="common">Zebra mussel</name>
    <name type="synonym">Mytilus polymorpha</name>
    <dbReference type="NCBI Taxonomy" id="45954"/>
    <lineage>
        <taxon>Eukaryota</taxon>
        <taxon>Metazoa</taxon>
        <taxon>Spiralia</taxon>
        <taxon>Lophotrochozoa</taxon>
        <taxon>Mollusca</taxon>
        <taxon>Bivalvia</taxon>
        <taxon>Autobranchia</taxon>
        <taxon>Heteroconchia</taxon>
        <taxon>Euheterodonta</taxon>
        <taxon>Imparidentia</taxon>
        <taxon>Neoheterodontei</taxon>
        <taxon>Myida</taxon>
        <taxon>Dreissenoidea</taxon>
        <taxon>Dreissenidae</taxon>
        <taxon>Dreissena</taxon>
    </lineage>
</organism>
<evidence type="ECO:0000256" key="1">
    <source>
        <dbReference type="SAM" id="Coils"/>
    </source>
</evidence>
<dbReference type="PANTHER" id="PTHR32046">
    <property type="entry name" value="G DOMAIN-CONTAINING PROTEIN"/>
    <property type="match status" value="1"/>
</dbReference>